<evidence type="ECO:0000259" key="22">
    <source>
        <dbReference type="PROSITE" id="PS50026"/>
    </source>
</evidence>
<proteinExistence type="predicted"/>
<dbReference type="PROSITE" id="PS50825">
    <property type="entry name" value="HYR"/>
    <property type="match status" value="2"/>
</dbReference>
<dbReference type="Proteomes" id="UP000002494">
    <property type="component" value="Chromosome 5"/>
</dbReference>
<accession>F1LPU2</accession>
<dbReference type="Pfam" id="PF00354">
    <property type="entry name" value="Pentaxin"/>
    <property type="match status" value="1"/>
</dbReference>
<feature type="compositionally biased region" description="Basic and acidic residues" evidence="21">
    <location>
        <begin position="13"/>
        <end position="38"/>
    </location>
</feature>
<feature type="disulfide bond" evidence="20">
    <location>
        <begin position="2009"/>
        <end position="2036"/>
    </location>
</feature>
<feature type="disulfide bond" evidence="20">
    <location>
        <begin position="2485"/>
        <end position="2512"/>
    </location>
</feature>
<feature type="disulfide bond" evidence="20">
    <location>
        <begin position="544"/>
        <end position="571"/>
    </location>
</feature>
<reference evidence="27" key="3">
    <citation type="submission" date="2025-09" db="UniProtKB">
        <authorList>
            <consortium name="Ensembl"/>
        </authorList>
    </citation>
    <scope>IDENTIFICATION</scope>
    <source>
        <strain evidence="27">Brown Norway</strain>
    </source>
</reference>
<dbReference type="FunFam" id="2.10.25.10:FF:000038">
    <property type="entry name" value="Fibrillin 2"/>
    <property type="match status" value="1"/>
</dbReference>
<dbReference type="InterPro" id="IPR018097">
    <property type="entry name" value="EGF_Ca-bd_CS"/>
</dbReference>
<feature type="disulfide bond" evidence="20">
    <location>
        <begin position="3401"/>
        <end position="3428"/>
    </location>
</feature>
<feature type="disulfide bond" evidence="19">
    <location>
        <begin position="1355"/>
        <end position="1364"/>
    </location>
</feature>
<feature type="disulfide bond" evidence="20">
    <location>
        <begin position="2602"/>
        <end position="2629"/>
    </location>
</feature>
<feature type="domain" description="Sushi" evidence="25">
    <location>
        <begin position="2515"/>
        <end position="2573"/>
    </location>
</feature>
<dbReference type="SMART" id="SM00179">
    <property type="entry name" value="EGF_CA"/>
    <property type="match status" value="8"/>
</dbReference>
<feature type="domain" description="Sushi" evidence="25">
    <location>
        <begin position="2574"/>
        <end position="2631"/>
    </location>
</feature>
<dbReference type="PROSITE" id="PS50234">
    <property type="entry name" value="VWFA"/>
    <property type="match status" value="1"/>
</dbReference>
<dbReference type="VEuPathDB" id="HostDB:ENSRNOG00000033110"/>
<dbReference type="SUPFAM" id="SSF57196">
    <property type="entry name" value="EGF/Laminin"/>
    <property type="match status" value="4"/>
</dbReference>
<evidence type="ECO:0000259" key="25">
    <source>
        <dbReference type="PROSITE" id="PS50923"/>
    </source>
</evidence>
<dbReference type="InterPro" id="IPR035976">
    <property type="entry name" value="Sushi/SCR/CCP_sf"/>
</dbReference>
<feature type="disulfide bond" evidence="20">
    <location>
        <begin position="2544"/>
        <end position="2571"/>
    </location>
</feature>
<evidence type="ECO:0000259" key="26">
    <source>
        <dbReference type="PROSITE" id="PS51828"/>
    </source>
</evidence>
<evidence type="ECO:0000256" key="5">
    <source>
        <dbReference type="ARBA" id="ARBA00022490"/>
    </source>
</evidence>
<dbReference type="GO" id="GO:0005634">
    <property type="term" value="C:nucleus"/>
    <property type="evidence" value="ECO:0007669"/>
    <property type="project" value="UniProtKB-SubCell"/>
</dbReference>
<feature type="domain" description="Sushi" evidence="25">
    <location>
        <begin position="634"/>
        <end position="698"/>
    </location>
</feature>
<keyword evidence="13" id="KW-0472">Membrane</keyword>
<feature type="domain" description="Sushi" evidence="25">
    <location>
        <begin position="2850"/>
        <end position="2907"/>
    </location>
</feature>
<feature type="domain" description="Sushi" evidence="25">
    <location>
        <begin position="1981"/>
        <end position="2038"/>
    </location>
</feature>
<dbReference type="GO" id="GO:0003017">
    <property type="term" value="P:lymph circulation"/>
    <property type="evidence" value="ECO:0007669"/>
    <property type="project" value="Ensembl"/>
</dbReference>
<evidence type="ECO:0000256" key="16">
    <source>
        <dbReference type="ARBA" id="ARBA00023242"/>
    </source>
</evidence>
<feature type="domain" description="Sushi" evidence="25">
    <location>
        <begin position="2800"/>
        <end position="2849"/>
    </location>
</feature>
<dbReference type="Pfam" id="PF00008">
    <property type="entry name" value="EGF"/>
    <property type="match status" value="6"/>
</dbReference>
<comment type="subcellular location">
    <subcellularLocation>
        <location evidence="3">Cytoplasm</location>
    </subcellularLocation>
    <subcellularLocation>
        <location evidence="2">Membrane</location>
        <topology evidence="2">Peripheral membrane protein</topology>
    </subcellularLocation>
    <subcellularLocation>
        <location evidence="1">Nucleus</location>
    </subcellularLocation>
    <subcellularLocation>
        <location evidence="4">Secreted</location>
    </subcellularLocation>
</comment>
<feature type="disulfide bond" evidence="20">
    <location>
        <begin position="2219"/>
        <end position="2262"/>
    </location>
</feature>
<dbReference type="Gene3D" id="2.10.50.10">
    <property type="entry name" value="Tumor Necrosis Factor Receptor, subunit A, domain 2"/>
    <property type="match status" value="4"/>
</dbReference>
<evidence type="ECO:0000313" key="29">
    <source>
        <dbReference type="RGD" id="1588987"/>
    </source>
</evidence>
<dbReference type="InterPro" id="IPR009030">
    <property type="entry name" value="Growth_fac_rcpt_cys_sf"/>
</dbReference>
<comment type="subunit">
    <text evidence="17">Interacts (via Sushi domain 21) with ITGA9:ITGB1; thereby inhibits Ca(2+) intracellular signaling and as a result represses vasocontraction. Interacts (via Sushi domain 21) with ITGA4:ITGB1; thereby inhibits Ca(2+) intracellular signaling and as a result represses vasocontraction. Interacts with ANGPT1 and ANGPT2. Interacts with PEAR1 (via extracellular domain). Interacts with HSPG2, TLN1, FN1, COPA, CCT2, IQGAP1, LAMC1 and NID1. Interacts (via C-terminus) with TIE1.</text>
</comment>
<dbReference type="InterPro" id="IPR011641">
    <property type="entry name" value="Tyr-kin_ephrin_A/B_rcpt-like"/>
</dbReference>
<dbReference type="GO" id="GO:0005509">
    <property type="term" value="F:calcium ion binding"/>
    <property type="evidence" value="ECO:0007669"/>
    <property type="project" value="InterPro"/>
</dbReference>
<evidence type="ECO:0000256" key="2">
    <source>
        <dbReference type="ARBA" id="ARBA00004170"/>
    </source>
</evidence>
<feature type="domain" description="Sushi" evidence="25">
    <location>
        <begin position="2908"/>
        <end position="2965"/>
    </location>
</feature>
<dbReference type="CDD" id="cd00152">
    <property type="entry name" value="PTX"/>
    <property type="match status" value="1"/>
</dbReference>
<dbReference type="SUPFAM" id="SSF49899">
    <property type="entry name" value="Concanavalin A-like lectins/glucanases"/>
    <property type="match status" value="1"/>
</dbReference>
<dbReference type="FunFam" id="2.10.70.10:FF:000003">
    <property type="entry name" value="Versican core protein"/>
    <property type="match status" value="1"/>
</dbReference>
<dbReference type="InterPro" id="IPR000436">
    <property type="entry name" value="Sushi_SCR_CCP_dom"/>
</dbReference>
<evidence type="ECO:0000256" key="10">
    <source>
        <dbReference type="ARBA" id="ARBA00022737"/>
    </source>
</evidence>
<dbReference type="GO" id="GO:0016020">
    <property type="term" value="C:membrane"/>
    <property type="evidence" value="ECO:0007669"/>
    <property type="project" value="UniProtKB-SubCell"/>
</dbReference>
<keyword evidence="12" id="KW-0130">Cell adhesion</keyword>
<feature type="disulfide bond" evidence="20">
    <location>
        <begin position="3052"/>
        <end position="3079"/>
    </location>
</feature>
<dbReference type="Pfam" id="PF07699">
    <property type="entry name" value="Ephrin_rec_like"/>
    <property type="match status" value="4"/>
</dbReference>
<dbReference type="SUPFAM" id="SSF57184">
    <property type="entry name" value="Growth factor receptor domain"/>
    <property type="match status" value="3"/>
</dbReference>
<feature type="domain" description="Sushi" evidence="25">
    <location>
        <begin position="2097"/>
        <end position="2154"/>
    </location>
</feature>
<feature type="domain" description="Sushi" evidence="25">
    <location>
        <begin position="2690"/>
        <end position="2746"/>
    </location>
</feature>
<dbReference type="FunFam" id="2.10.70.10:FF:000011">
    <property type="entry name" value="CUB and sushi domain-containing protein 3 isoform A"/>
    <property type="match status" value="6"/>
</dbReference>
<dbReference type="FunFam" id="2.10.25.10:FF:000143">
    <property type="entry name" value="Protein crumbs 1"/>
    <property type="match status" value="1"/>
</dbReference>
<feature type="domain" description="EGF-like" evidence="22">
    <location>
        <begin position="3634"/>
        <end position="3666"/>
    </location>
</feature>
<feature type="domain" description="Sushi" evidence="25">
    <location>
        <begin position="3082"/>
        <end position="3139"/>
    </location>
</feature>
<dbReference type="PROSITE" id="PS01187">
    <property type="entry name" value="EGF_CA"/>
    <property type="match status" value="4"/>
</dbReference>
<feature type="disulfide bond" evidence="19">
    <location>
        <begin position="3638"/>
        <end position="3648"/>
    </location>
</feature>
<dbReference type="FunFam" id="2.10.25.10:FF:000004">
    <property type="entry name" value="Neurogenic locus notch 1"/>
    <property type="match status" value="2"/>
</dbReference>
<dbReference type="PANTHER" id="PTHR19325">
    <property type="entry name" value="COMPLEMENT COMPONENT-RELATED SUSHI DOMAIN-CONTAINING"/>
    <property type="match status" value="1"/>
</dbReference>
<evidence type="ECO:0000256" key="14">
    <source>
        <dbReference type="ARBA" id="ARBA00023157"/>
    </source>
</evidence>
<feature type="disulfide bond" evidence="20">
    <location>
        <begin position="2994"/>
        <end position="3021"/>
    </location>
</feature>
<dbReference type="PROSITE" id="PS50026">
    <property type="entry name" value="EGF_3"/>
    <property type="match status" value="9"/>
</dbReference>
<feature type="domain" description="EGF-like" evidence="22">
    <location>
        <begin position="1367"/>
        <end position="1403"/>
    </location>
</feature>
<dbReference type="InterPro" id="IPR001759">
    <property type="entry name" value="PTX_dom"/>
</dbReference>
<feature type="disulfide bond" evidence="20">
    <location>
        <begin position="1951"/>
        <end position="1978"/>
    </location>
</feature>
<evidence type="ECO:0000256" key="18">
    <source>
        <dbReference type="ARBA" id="ARBA00067719"/>
    </source>
</evidence>
<feature type="disulfide bond" evidence="20">
    <location>
        <begin position="2660"/>
        <end position="2687"/>
    </location>
</feature>
<dbReference type="PROSITE" id="PS01186">
    <property type="entry name" value="EGF_2"/>
    <property type="match status" value="8"/>
</dbReference>
<feature type="domain" description="Sushi" evidence="25">
    <location>
        <begin position="2632"/>
        <end position="2689"/>
    </location>
</feature>
<evidence type="ECO:0000313" key="28">
    <source>
        <dbReference type="Proteomes" id="UP000002494"/>
    </source>
</evidence>
<feature type="disulfide bond" evidence="19">
    <location>
        <begin position="3688"/>
        <end position="3697"/>
    </location>
</feature>
<feature type="domain" description="Sushi" evidence="25">
    <location>
        <begin position="3254"/>
        <end position="3312"/>
    </location>
</feature>
<dbReference type="InterPro" id="IPR013320">
    <property type="entry name" value="ConA-like_dom_sf"/>
</dbReference>
<feature type="disulfide bond" evidence="19">
    <location>
        <begin position="1545"/>
        <end position="1554"/>
    </location>
</feature>
<dbReference type="CDD" id="cd01450">
    <property type="entry name" value="vWFA_subfamily_ECM"/>
    <property type="match status" value="1"/>
</dbReference>
<dbReference type="PROSITE" id="PS50923">
    <property type="entry name" value="SUSHI"/>
    <property type="match status" value="34"/>
</dbReference>
<dbReference type="GeneTree" id="ENSGT00940000156061"/>
<feature type="disulfide bond" evidence="20">
    <location>
        <begin position="2936"/>
        <end position="2963"/>
    </location>
</feature>
<dbReference type="FunFam" id="2.10.25.10:FF:000640">
    <property type="entry name" value="Sushi, von Willebrand factor type A, EGF and pentraxin domain-containing protein 1"/>
    <property type="match status" value="1"/>
</dbReference>
<feature type="disulfide bond" evidence="20">
    <location>
        <begin position="1852"/>
        <end position="1879"/>
    </location>
</feature>
<dbReference type="GO" id="GO:0031012">
    <property type="term" value="C:extracellular matrix"/>
    <property type="evidence" value="ECO:0007669"/>
    <property type="project" value="UniProtKB-ARBA"/>
</dbReference>
<reference evidence="27" key="1">
    <citation type="submission" date="2024-01" db="EMBL/GenBank/DDBJ databases">
        <title>GRCr8: a new rat reference genome assembly contstructed from accurate long reads and long range scaffolding.</title>
        <authorList>
            <person name="Doris P.A."/>
            <person name="Kalbfleisch T."/>
            <person name="Li K."/>
            <person name="Howe K."/>
            <person name="Wood J."/>
        </authorList>
    </citation>
    <scope>NUCLEOTIDE SEQUENCE [LARGE SCALE GENOMIC DNA]</scope>
    <source>
        <strain evidence="27">Brown Norway</strain>
    </source>
</reference>
<feature type="domain" description="Sushi" evidence="25">
    <location>
        <begin position="3489"/>
        <end position="3547"/>
    </location>
</feature>
<feature type="domain" description="EGF-like" evidence="22">
    <location>
        <begin position="3667"/>
        <end position="3698"/>
    </location>
</feature>
<feature type="domain" description="Sushi" evidence="25">
    <location>
        <begin position="2217"/>
        <end position="2279"/>
    </location>
</feature>
<dbReference type="InterPro" id="IPR003410">
    <property type="entry name" value="HYR_dom"/>
</dbReference>
<evidence type="ECO:0000256" key="4">
    <source>
        <dbReference type="ARBA" id="ARBA00004613"/>
    </source>
</evidence>
<dbReference type="InterPro" id="IPR050350">
    <property type="entry name" value="Compl-Cell_Adhes-Reg"/>
</dbReference>
<dbReference type="CDD" id="cd00033">
    <property type="entry name" value="CCP"/>
    <property type="match status" value="32"/>
</dbReference>
<feature type="domain" description="EGF-like" evidence="22">
    <location>
        <begin position="1405"/>
        <end position="1441"/>
    </location>
</feature>
<evidence type="ECO:0000256" key="6">
    <source>
        <dbReference type="ARBA" id="ARBA00022525"/>
    </source>
</evidence>
<feature type="domain" description="EGF-like" evidence="22">
    <location>
        <begin position="1519"/>
        <end position="1555"/>
    </location>
</feature>
<dbReference type="GO" id="GO:0048014">
    <property type="term" value="P:Tie signaling pathway"/>
    <property type="evidence" value="ECO:0007669"/>
    <property type="project" value="Ensembl"/>
</dbReference>
<dbReference type="InterPro" id="IPR036465">
    <property type="entry name" value="vWFA_dom_sf"/>
</dbReference>
<keyword evidence="10" id="KW-0677">Repeat</keyword>
<feature type="domain" description="Sushi" evidence="25">
    <location>
        <begin position="1824"/>
        <end position="1881"/>
    </location>
</feature>
<feature type="domain" description="Sushi" evidence="25">
    <location>
        <begin position="2966"/>
        <end position="3023"/>
    </location>
</feature>
<dbReference type="PROSITE" id="PS00022">
    <property type="entry name" value="EGF_1"/>
    <property type="match status" value="8"/>
</dbReference>
<dbReference type="FunFam" id="3.40.50.410:FF:000070">
    <property type="entry name" value="sushi, von Willebrand factor type A, EGF and pentraxin domain-containing protein 1"/>
    <property type="match status" value="1"/>
</dbReference>
<dbReference type="InterPro" id="IPR049883">
    <property type="entry name" value="NOTCH1_EGF-like"/>
</dbReference>
<keyword evidence="8 20" id="KW-0768">Sushi</keyword>
<feature type="disulfide bond" evidence="20">
    <location>
        <begin position="3110"/>
        <end position="3137"/>
    </location>
</feature>
<dbReference type="Pfam" id="PF02494">
    <property type="entry name" value="HYR"/>
    <property type="match status" value="2"/>
</dbReference>
<dbReference type="FunFam" id="2.10.70.10:FF:000257">
    <property type="entry name" value="Sushi, von Willebrand factor type A, EGF and pentraxin domain-containing protein 1"/>
    <property type="match status" value="1"/>
</dbReference>
<dbReference type="Pfam" id="PF00092">
    <property type="entry name" value="VWA"/>
    <property type="match status" value="1"/>
</dbReference>
<dbReference type="GO" id="GO:0005737">
    <property type="term" value="C:cytoplasm"/>
    <property type="evidence" value="ECO:0007669"/>
    <property type="project" value="UniProtKB-SubCell"/>
</dbReference>
<feature type="domain" description="EGF-like" evidence="22">
    <location>
        <begin position="1881"/>
        <end position="1920"/>
    </location>
</feature>
<dbReference type="SMART" id="SM00327">
    <property type="entry name" value="VWA"/>
    <property type="match status" value="1"/>
</dbReference>
<dbReference type="Gene3D" id="3.40.50.410">
    <property type="entry name" value="von Willebrand factor, type A domain"/>
    <property type="match status" value="1"/>
</dbReference>
<dbReference type="FunFam" id="2.10.25.10:FF:000553">
    <property type="entry name" value="Sushi, von Willebrand factor type A, EGF and pentraxin domain-containing 1"/>
    <property type="match status" value="1"/>
</dbReference>
<dbReference type="FunFam" id="2.10.25.10:FF:000122">
    <property type="entry name" value="Protein crumbs homolog 2"/>
    <property type="match status" value="1"/>
</dbReference>
<evidence type="ECO:0000256" key="20">
    <source>
        <dbReference type="PROSITE-ProRule" id="PRU00302"/>
    </source>
</evidence>
<dbReference type="FunFam" id="2.10.50.10:FF:000070">
    <property type="entry name" value="Sushi, von Willebrand factor type A, EGF and pentraxin domain-containing protein 1"/>
    <property type="match status" value="1"/>
</dbReference>
<feature type="disulfide bond" evidence="20">
    <location>
        <begin position="3518"/>
        <end position="3545"/>
    </location>
</feature>
<feature type="disulfide bond" evidence="20">
    <location>
        <begin position="3459"/>
        <end position="3486"/>
    </location>
</feature>
<feature type="domain" description="Sushi" evidence="25">
    <location>
        <begin position="3024"/>
        <end position="3081"/>
    </location>
</feature>
<feature type="domain" description="EGF-like" evidence="22">
    <location>
        <begin position="1329"/>
        <end position="1365"/>
    </location>
</feature>
<feature type="domain" description="Sushi" evidence="25">
    <location>
        <begin position="3196"/>
        <end position="3253"/>
    </location>
</feature>
<evidence type="ECO:0000256" key="19">
    <source>
        <dbReference type="PROSITE-ProRule" id="PRU00076"/>
    </source>
</evidence>
<feature type="domain" description="Sushi" evidence="25">
    <location>
        <begin position="2280"/>
        <end position="2337"/>
    </location>
</feature>
<dbReference type="ExpressionAtlas" id="F1LPU2">
    <property type="expression patterns" value="baseline and differential"/>
</dbReference>
<dbReference type="FunFam" id="2.60.120.200:FF:000012">
    <property type="entry name" value="neuronal pentraxin receptor"/>
    <property type="match status" value="1"/>
</dbReference>
<keyword evidence="9" id="KW-0732">Signal</keyword>
<dbReference type="PROSITE" id="PS51828">
    <property type="entry name" value="PTX_2"/>
    <property type="match status" value="1"/>
</dbReference>
<evidence type="ECO:0000256" key="12">
    <source>
        <dbReference type="ARBA" id="ARBA00022889"/>
    </source>
</evidence>
<evidence type="ECO:0000259" key="23">
    <source>
        <dbReference type="PROSITE" id="PS50234"/>
    </source>
</evidence>
<feature type="domain" description="Sushi" evidence="25">
    <location>
        <begin position="2039"/>
        <end position="2096"/>
    </location>
</feature>
<feature type="domain" description="Sushi" evidence="25">
    <location>
        <begin position="3373"/>
        <end position="3430"/>
    </location>
</feature>
<dbReference type="GO" id="GO:0005615">
    <property type="term" value="C:extracellular space"/>
    <property type="evidence" value="ECO:0007669"/>
    <property type="project" value="Ensembl"/>
</dbReference>
<dbReference type="SUPFAM" id="SSF57535">
    <property type="entry name" value="Complement control module/SCR domain"/>
    <property type="match status" value="33"/>
</dbReference>
<keyword evidence="14 19" id="KW-1015">Disulfide bond</keyword>
<dbReference type="RGD" id="1588987">
    <property type="gene designation" value="Svep1"/>
</dbReference>
<comment type="caution">
    <text evidence="19">Lacks conserved residue(s) required for the propagation of feature annotation.</text>
</comment>
<evidence type="ECO:0000256" key="9">
    <source>
        <dbReference type="ARBA" id="ARBA00022729"/>
    </source>
</evidence>
<dbReference type="SMART" id="SM00159">
    <property type="entry name" value="PTX"/>
    <property type="match status" value="1"/>
</dbReference>
<evidence type="ECO:0000256" key="1">
    <source>
        <dbReference type="ARBA" id="ARBA00004123"/>
    </source>
</evidence>
<feature type="domain" description="Sushi" evidence="25">
    <location>
        <begin position="2398"/>
        <end position="2456"/>
    </location>
</feature>
<feature type="disulfide bond" evidence="20">
    <location>
        <begin position="3224"/>
        <end position="3251"/>
    </location>
</feature>
<evidence type="ECO:0000256" key="17">
    <source>
        <dbReference type="ARBA" id="ARBA00063079"/>
    </source>
</evidence>
<feature type="disulfide bond" evidence="20">
    <location>
        <begin position="2308"/>
        <end position="2335"/>
    </location>
</feature>
<dbReference type="PRINTS" id="PR00895">
    <property type="entry name" value="PENTAXIN"/>
</dbReference>
<dbReference type="InterPro" id="IPR002035">
    <property type="entry name" value="VWF_A"/>
</dbReference>
<dbReference type="InterPro" id="IPR000742">
    <property type="entry name" value="EGF"/>
</dbReference>
<feature type="disulfide bond" evidence="19">
    <location>
        <begin position="3656"/>
        <end position="3665"/>
    </location>
</feature>
<organism evidence="27 28">
    <name type="scientific">Rattus norvegicus</name>
    <name type="common">Rat</name>
    <dbReference type="NCBI Taxonomy" id="10116"/>
    <lineage>
        <taxon>Eukaryota</taxon>
        <taxon>Metazoa</taxon>
        <taxon>Chordata</taxon>
        <taxon>Craniata</taxon>
        <taxon>Vertebrata</taxon>
        <taxon>Euteleostomi</taxon>
        <taxon>Mammalia</taxon>
        <taxon>Eutheria</taxon>
        <taxon>Euarchontoglires</taxon>
        <taxon>Glires</taxon>
        <taxon>Rodentia</taxon>
        <taxon>Myomorpha</taxon>
        <taxon>Muroidea</taxon>
        <taxon>Muridae</taxon>
        <taxon>Murinae</taxon>
        <taxon>Rattus</taxon>
    </lineage>
</organism>
<keyword evidence="16" id="KW-0539">Nucleus</keyword>
<dbReference type="GO" id="GO:0120193">
    <property type="term" value="P:tight junction organization"/>
    <property type="evidence" value="ECO:0007669"/>
    <property type="project" value="Ensembl"/>
</dbReference>
<evidence type="ECO:0000256" key="8">
    <source>
        <dbReference type="ARBA" id="ARBA00022659"/>
    </source>
</evidence>
<dbReference type="FunFam" id="2.10.50.10:FF:000018">
    <property type="entry name" value="Sushi, von Willebrand factor type A, EGF and pentraxin domain-containing 1"/>
    <property type="match status" value="2"/>
</dbReference>
<feature type="disulfide bond" evidence="19">
    <location>
        <begin position="1393"/>
        <end position="1402"/>
    </location>
</feature>
<dbReference type="Gene3D" id="2.10.70.10">
    <property type="entry name" value="Complement Module, domain 1"/>
    <property type="match status" value="33"/>
</dbReference>
<keyword evidence="11" id="KW-0106">Calcium</keyword>
<feature type="disulfide bond" evidence="20">
    <location>
        <begin position="2067"/>
        <end position="2094"/>
    </location>
</feature>
<dbReference type="CDD" id="cd00054">
    <property type="entry name" value="EGF_CA"/>
    <property type="match status" value="8"/>
</dbReference>
<dbReference type="Pfam" id="PF07645">
    <property type="entry name" value="EGF_CA"/>
    <property type="match status" value="2"/>
</dbReference>
<feature type="disulfide bond" evidence="20">
    <location>
        <begin position="604"/>
        <end position="631"/>
    </location>
</feature>
<dbReference type="InterPro" id="IPR001881">
    <property type="entry name" value="EGF-like_Ca-bd_dom"/>
</dbReference>
<gene>
    <name evidence="27 29" type="primary">Svep1</name>
</gene>
<evidence type="ECO:0000259" key="24">
    <source>
        <dbReference type="PROSITE" id="PS50825"/>
    </source>
</evidence>
<dbReference type="GO" id="GO:0003682">
    <property type="term" value="F:chromatin binding"/>
    <property type="evidence" value="ECO:0007669"/>
    <property type="project" value="Ensembl"/>
</dbReference>
<dbReference type="SMART" id="SM00032">
    <property type="entry name" value="CCP"/>
    <property type="match status" value="34"/>
</dbReference>
<feature type="disulfide bond" evidence="20">
    <location>
        <begin position="1794"/>
        <end position="1821"/>
    </location>
</feature>
<feature type="domain" description="Sushi" evidence="25">
    <location>
        <begin position="862"/>
        <end position="926"/>
    </location>
</feature>
<feature type="domain" description="EGF-like" evidence="22">
    <location>
        <begin position="1481"/>
        <end position="1517"/>
    </location>
</feature>
<sequence length="3705" mass="403083">MESTRVFSWIPGQEREGEERDRERRGKRKERTDRRREATLASLPPSFKHFIVFWREKEEERDQIAESQRSRSLQSLPSPRAARGVWIVSPVSHARTLRFAAATQGPPPLGPGPLAPLCALGGLSPCTPPGHRSVPSAMWTRLAFCCWALALVSGWTNFQPMAPSLNFSFRLFPEASPGALGRLAVPPRSGEEEAVGSKVERLGRTFRSRVRRLRELSDRLELVFLVDESSSVGQTNFLNELKFVRKLLSDFPVVSTATRVAIVTFSSKNNVVARVDYISTSRAHQHKCALLSREIPAITYRGGGTYTMGAFQQAAQILRHSRENSTKVIFLITDGYSNGGDPRPIAASLRDFGVEIFTFGIWQGNIRELNDMASTPKEEHCYLLHSFEEFEALARRALHEDLPSGSFIQEDMAHCSYLCEAGRDCCDRMASCKCGTHTGQFECICEKGYYGKGLQYECTACPPGTYKPEASPGGISTCIPCPDENHTSPPGSTAPEDCVCREGYQRSGQTCEVVHCPALKPPENGFFIQNTCKNHFNAACGVRCRPGFDLVGSSIHLCQPNGLWSGTESFCRVRTCPHLRQPKHGHISCSTVEMSYNTVCLVTCNEGYRLEGHAKLTCQGNAQWDGTEPRCVERHCATFQKPKGVIISPPSCGKQPAKPGMICQLGCRQGYILSGIREVRCATSGKWSARVQTAVCKDVEAPQISCPNDIKAKTEGQQDSANVTWQVPTAKDNSGEKVSVHVHPAFSPPYLFPIGEVAITYTATDSSGNQASCTFYIKVIDVEPPVIDWCRSPPPIQVVEKEHPASWDEPQFSDNSGAELVITSSHTQGDLFPHGETVVWYTATDPSGNNRTCDIHIVIKGSPCEVPFTPVNGDFICAQDSAGVNCSLTCREGYDFTEGSTEKYYCAFEDGIWRPPYSTEWPDCAIKRFANHGFKSFEMLYKTTRCDDMDLFKKFSAAFETTLGKMVPSFCSDADDIDCRLEDLTKKYCIEYNYNYENGFAIGPGGWGAGNRLDYSYDHFLDVVQETPADVGKTRSSRIKRTVPLSDPQIQLIFNITASVPLPEERNDTVELENQQRLIRTLETITNRLKSTLNKGPMYSFQLASETVVADSNSLETEKAFLFCRPGSVLRGRMCVNCPLGTSYSLEHSTCESCLMGSYQDEEGQLECKLCPPRTHTEYLHSRSISECKAQCKQGTYSSSGLETCESCPLGTYQPDFGSRSCLPCPETTTTVKRGAVDISACGVPCPVGEFSRSGLTPCYPCPRDYYQPNAGKSFCLACPFYGTTTITGATSITDCSSFSSTFSAAEESIVPLAAPGPTQNKYEVSSQVFHECFLNPCHNSGTCQQLGRGYVCLCPPGYTGLKCETDIDECSSLPCLNGGICRDKVGGFTCECSSGYTGQICEENINECSSSPCLNKGTCTDGLASYRCTCVSGYVGVHCETDVNECQSSPCLNNAVCKDQVGGFSCKCPPGFLGTRCEKNVDECLSQPCQNGATCKDGANSFRCQCPAGFTGPHCELNINECQSNPCRNQATCVDELNSYSCKCRPGFSGRRCETEQPSGFNLDFEVSGIYGYVLLDGVLPTLHAITCAFWMKSSDVINYGTPISYALEGNKDNTFLLTDYNGWVLYVNGKEKITNCPSVNDGIWHHIAITWTSTGGAWRVYIDGELSDSGTGLSVGKAIPGGGALVLGQEQDKKGEGFNPAESFVGSISQLNLWDYVLSPQQVKSLASSCPEELSRGNVLAWPDFVSGITGKVKVDSSSIFCSDCPSLEGSVPHLRPASGDRKPGSKVSLFCDPGFQMVGNPVQYCLNQGQWSQPLPHCERIRCGLPPTLENGFYSAEDLHAGSTVTYQCTSGYYLLGDSRMFCTDNGSWNGISPSCLDVDECAVGSDCSEHASCLNTNGSYICSCKPPYTGDGKNCAEPVKCKAPENPENGHSLGKIYSVGAEVTFSCEEGHQLVGVRKITCLESGEWDHLRPSCEAISCGAPPVPENGGVDGSAFTYGSKVRYRCDKGYTLAGDEESACLASGSWSHSSPVCELVKCSQPENINNGKYILSGLTYLSIASYSCEDGYSLQGPSLIECTASGSWDRAPPSCQLVSCGEPPMVKDALTTGSNFTFGNMVTYTCKEGYTLAGPDTIICQANGKWNSSNHQCLAVSCDEPPNVDHASPETAHRLFGDTAFYYCADGYSLADNSQLICNAQGNWVPPEGQAVPRCIAHFCEKPPSVSYSILESVSKAKFAAGSVVSFKCMEGFVLNTSAKIECLRGGQWSPSPLSVQCIPVRCGEPPSITNGYPSGTNYSFGAVVAYSCHKGFYIKGEKKSTCEATGQWSRPLPTCHPVSCNEPPKVENGFLEHTTGRTFESEARFQCNPGYKAVGSPVFVCQANRHWHSDAPLSCTPLNCGKPPPIQNGFLRGESFEVGSKVQFVCNEGYELVGDNSWTCQKSGKWSKKPSPKCVPTKCAEPPLLENQLVLKELTSEVGVMTISCKEGHALQGPSVLKCLPSGQWNGSFPVCKLVLCQSPPLIPFGVPASSGALHFGSTVKYLCVDGFFLRGNPIILCQVDGTWSSPLPECVPVECPQPEEILNGIIHVQGLAYLSTTLYTCKPGFELVGNTTTLCGENGQWLGGKPMCRPIECPEPKEILNGQFSSVSFQYGQTITYSCDRGFRLEGPKSLTCLETGNWDMDAPSCNAIHCSDPQPIENGFVEGADYRYGAMIIYSCFPGFQVVGHAMQTCEETGWSSSSPTCVPIDCGLPPHIDFGDCTRVSDGQGYFVQEDDMMEVPYLTPHPQHLEATAKASEITEESLVPHASQFLYGTTVSYRCEPGYELLGIPVLVCQEDGTWNGTAPSCISIECDLPVAPENGFLHFTQTTMGSAAQYSCKPGHVLEGSHLRLCLQNKQWSGTVPRCEVISCSEPNPLGNGSIKGNDYSYLGVLHYECDSGYVLNGTEKRTCQENKQWDGHEPVCLPVDCGSPPVPTNGQVTGEEYTFQKEIAYSCGEGFILEGARSRVCLTNGSWSGTTPSCVPVRCPAPPQVANGVTDGLDYGFKKEVTFHCLEGYVLQGTPKLTCQSNGTWDAEVPICKPATCGPPADLPQGFPNGFSFFHGGHIQYQCFTGYKLHGNPSRRCLPDGSWSGSTPSCLPCTCSTPIIQQGTVNATDLGCGKTVQIECFKGFKLLGLPEITCDANGQWSDFPLCEHADCGPLPTVPNGIVIKGSPSEDNVVTYSCRPGYIIQGSSDLICTEKGIWSEPYPTCEPVSCGPPPTVANAVATGEAHTYESKVKLRCLEGYVVDTDTDTFTCQQDGRWFPERINCSPKTCPVPSNRTRIRVHGDDFQVNRQVSVSCTEGFTYDGADRSTCQPDGTWEPPLSEESCIPVVCGQPESPEHGFVVGSEYSFGSTVVYQCDPGYELEGNRERVCQENRQWSGRVAVCRESRCEAPAEFPNGKAVLENTTSGPSLLFSCHRGYTLEGPPEAHCTANGTWSHLAPLCKPNPCPVPFVIPENALLSEREFYVNQNVSIKCREGFLLKGNGIITCNPDETWTQTNARCEKISCGPPTHVENAIARGVHYQYGDMVTFSCYSGYMLEGSLRSVCLENGTWTPPPICRAVCRFPCQNGGVCQRPNACSCPDGWMGRLCEEPICILPCLNGGRCVAPYRCDCPAGWTGSRCHTATCQSPCLNGGKCVRPNRCHCLSSWTGHDCSRKRRSGL</sequence>
<dbReference type="GO" id="GO:0031099">
    <property type="term" value="P:regeneration"/>
    <property type="evidence" value="ECO:0007669"/>
    <property type="project" value="UniProtKB-ARBA"/>
</dbReference>
<keyword evidence="7 19" id="KW-0245">EGF-like domain</keyword>
<feature type="domain" description="Sushi" evidence="25">
    <location>
        <begin position="3313"/>
        <end position="3372"/>
    </location>
</feature>
<dbReference type="Gene3D" id="2.10.25.10">
    <property type="entry name" value="Laminin"/>
    <property type="match status" value="10"/>
</dbReference>
<keyword evidence="28" id="KW-1185">Reference proteome</keyword>
<dbReference type="FunFam" id="2.10.25.10:FF:000225">
    <property type="entry name" value="Sushi, von Willebrand factor type A, EGF and pentraxin domain containing 1"/>
    <property type="match status" value="1"/>
</dbReference>
<feature type="domain" description="HYR" evidence="24">
    <location>
        <begin position="697"/>
        <end position="781"/>
    </location>
</feature>
<dbReference type="GO" id="GO:0036303">
    <property type="term" value="P:lymph vessel morphogenesis"/>
    <property type="evidence" value="ECO:0007669"/>
    <property type="project" value="Ensembl"/>
</dbReference>
<feature type="domain" description="Sushi" evidence="25">
    <location>
        <begin position="1765"/>
        <end position="1823"/>
    </location>
</feature>
<dbReference type="InterPro" id="IPR000152">
    <property type="entry name" value="EGF-type_Asp/Asn_hydroxyl_site"/>
</dbReference>
<keyword evidence="5" id="KW-0963">Cytoplasm</keyword>
<keyword evidence="15" id="KW-0325">Glycoprotein</keyword>
<feature type="domain" description="Sushi" evidence="25">
    <location>
        <begin position="3140"/>
        <end position="3195"/>
    </location>
</feature>
<feature type="disulfide bond" evidence="19">
    <location>
        <begin position="1469"/>
        <end position="1478"/>
    </location>
</feature>
<feature type="region of interest" description="Disordered" evidence="21">
    <location>
        <begin position="1"/>
        <end position="41"/>
    </location>
</feature>
<name>F1LPU2_RAT</name>
<dbReference type="Bgee" id="ENSRNOG00000033110">
    <property type="expression patterns" value="Expressed in spleen and 17 other cell types or tissues"/>
</dbReference>
<dbReference type="Ensembl" id="ENSRNOT00000047200.7">
    <property type="protein sequence ID" value="ENSRNOP00000050549.6"/>
    <property type="gene ID" value="ENSRNOG00000033110.7"/>
</dbReference>
<dbReference type="GO" id="GO:0010467">
    <property type="term" value="P:gene expression"/>
    <property type="evidence" value="ECO:0007669"/>
    <property type="project" value="Ensembl"/>
</dbReference>
<evidence type="ECO:0000256" key="3">
    <source>
        <dbReference type="ARBA" id="ARBA00004496"/>
    </source>
</evidence>
<evidence type="ECO:0000256" key="11">
    <source>
        <dbReference type="ARBA" id="ARBA00022837"/>
    </source>
</evidence>
<evidence type="ECO:0000256" key="7">
    <source>
        <dbReference type="ARBA" id="ARBA00022536"/>
    </source>
</evidence>
<feature type="domain" description="Sushi" evidence="25">
    <location>
        <begin position="3431"/>
        <end position="3488"/>
    </location>
</feature>
<evidence type="ECO:0000256" key="15">
    <source>
        <dbReference type="ARBA" id="ARBA00023180"/>
    </source>
</evidence>
<feature type="domain" description="Sushi" evidence="25">
    <location>
        <begin position="514"/>
        <end position="573"/>
    </location>
</feature>
<feature type="domain" description="Sushi" evidence="25">
    <location>
        <begin position="574"/>
        <end position="633"/>
    </location>
</feature>
<feature type="domain" description="VWFA" evidence="23">
    <location>
        <begin position="221"/>
        <end position="402"/>
    </location>
</feature>
<feature type="disulfide bond" evidence="19">
    <location>
        <begin position="3670"/>
        <end position="3680"/>
    </location>
</feature>
<feature type="domain" description="Pentraxin (PTX)" evidence="26">
    <location>
        <begin position="1560"/>
        <end position="1764"/>
    </location>
</feature>
<feature type="disulfide bond" evidence="19">
    <location>
        <begin position="1507"/>
        <end position="1516"/>
    </location>
</feature>
<dbReference type="GO" id="GO:0008544">
    <property type="term" value="P:epidermis development"/>
    <property type="evidence" value="ECO:0007669"/>
    <property type="project" value="Ensembl"/>
</dbReference>
<dbReference type="GO" id="GO:0098640">
    <property type="term" value="F:integrin binding involved in cell-matrix adhesion"/>
    <property type="evidence" value="ECO:0007669"/>
    <property type="project" value="Ensembl"/>
</dbReference>
<evidence type="ECO:0000256" key="21">
    <source>
        <dbReference type="SAM" id="MobiDB-lite"/>
    </source>
</evidence>
<feature type="disulfide bond" evidence="20">
    <location>
        <begin position="2820"/>
        <end position="2847"/>
    </location>
</feature>
<keyword evidence="6" id="KW-0964">Secreted</keyword>
<feature type="domain" description="Sushi" evidence="25">
    <location>
        <begin position="2338"/>
        <end position="2397"/>
    </location>
</feature>
<evidence type="ECO:0000313" key="27">
    <source>
        <dbReference type="Ensembl" id="ENSRNOP00000050549.6"/>
    </source>
</evidence>
<dbReference type="SMART" id="SM00181">
    <property type="entry name" value="EGF"/>
    <property type="match status" value="11"/>
</dbReference>
<feature type="domain" description="EGF-like" evidence="22">
    <location>
        <begin position="1443"/>
        <end position="1479"/>
    </location>
</feature>
<dbReference type="FunFam" id="2.10.70.10:FF:000183">
    <property type="entry name" value="Sushi, von Willebrand factor type A, EGF and pentraxin domain containing 1"/>
    <property type="match status" value="1"/>
</dbReference>
<dbReference type="GO" id="GO:0010572">
    <property type="term" value="P:positive regulation of platelet activation"/>
    <property type="evidence" value="ECO:0007669"/>
    <property type="project" value="Ensembl"/>
</dbReference>
<feature type="domain" description="HYR" evidence="24">
    <location>
        <begin position="782"/>
        <end position="861"/>
    </location>
</feature>
<dbReference type="Gene3D" id="2.60.120.200">
    <property type="match status" value="1"/>
</dbReference>
<feature type="disulfide bond" evidence="20">
    <location>
        <begin position="2878"/>
        <end position="2905"/>
    </location>
</feature>
<dbReference type="GO" id="GO:0045906">
    <property type="term" value="P:negative regulation of vasoconstriction"/>
    <property type="evidence" value="ECO:0007669"/>
    <property type="project" value="Ensembl"/>
</dbReference>
<feature type="domain" description="Sushi" evidence="25">
    <location>
        <begin position="1917"/>
        <end position="1980"/>
    </location>
</feature>
<dbReference type="OMA" id="NKNWDGN"/>
<dbReference type="PANTHER" id="PTHR19325:SF575">
    <property type="entry name" value="LOCOMOTION-RELATED PROTEIN HIKARU GENKI"/>
    <property type="match status" value="1"/>
</dbReference>
<feature type="domain" description="Sushi" evidence="25">
    <location>
        <begin position="3548"/>
        <end position="3604"/>
    </location>
</feature>
<feature type="domain" description="Sushi" evidence="25">
    <location>
        <begin position="2457"/>
        <end position="2514"/>
    </location>
</feature>
<dbReference type="SUPFAM" id="SSF53300">
    <property type="entry name" value="vWA-like"/>
    <property type="match status" value="1"/>
</dbReference>
<reference evidence="27" key="2">
    <citation type="submission" date="2025-08" db="UniProtKB">
        <authorList>
            <consortium name="Ensembl"/>
        </authorList>
    </citation>
    <scope>IDENTIFICATION</scope>
    <source>
        <strain evidence="27">Brown Norway</strain>
    </source>
</reference>
<feature type="disulfide bond" evidence="20">
    <location>
        <begin position="2125"/>
        <end position="2152"/>
    </location>
</feature>
<protein>
    <recommendedName>
        <fullName evidence="18">Sushi, von Willebrand factor type A, EGF and pentraxin domain-containing protein 1</fullName>
    </recommendedName>
</protein>
<dbReference type="Pfam" id="PF00084">
    <property type="entry name" value="Sushi"/>
    <property type="match status" value="32"/>
</dbReference>
<dbReference type="SMART" id="SM01411">
    <property type="entry name" value="Ephrin_rec_like"/>
    <property type="match status" value="4"/>
</dbReference>
<dbReference type="PROSITE" id="PS00010">
    <property type="entry name" value="ASX_HYDROXYL"/>
    <property type="match status" value="6"/>
</dbReference>
<evidence type="ECO:0000256" key="13">
    <source>
        <dbReference type="ARBA" id="ARBA00023136"/>
    </source>
</evidence>
<feature type="domain" description="Sushi" evidence="25">
    <location>
        <begin position="2155"/>
        <end position="2216"/>
    </location>
</feature>
<feature type="disulfide bond" evidence="19">
    <location>
        <begin position="1431"/>
        <end position="1440"/>
    </location>
</feature>